<evidence type="ECO:0000313" key="2">
    <source>
        <dbReference type="EMBL" id="OWQ92959.1"/>
    </source>
</evidence>
<evidence type="ECO:0008006" key="4">
    <source>
        <dbReference type="Google" id="ProtNLM"/>
    </source>
</evidence>
<dbReference type="OrthoDB" id="9788332at2"/>
<dbReference type="AlphaFoldDB" id="A0A246JL80"/>
<comment type="caution">
    <text evidence="2">The sequence shown here is derived from an EMBL/GenBank/DDBJ whole genome shotgun (WGS) entry which is preliminary data.</text>
</comment>
<dbReference type="Pfam" id="PF09912">
    <property type="entry name" value="DUF2141"/>
    <property type="match status" value="1"/>
</dbReference>
<organism evidence="2 3">
    <name type="scientific">Roseateles aquatilis</name>
    <dbReference type="NCBI Taxonomy" id="431061"/>
    <lineage>
        <taxon>Bacteria</taxon>
        <taxon>Pseudomonadati</taxon>
        <taxon>Pseudomonadota</taxon>
        <taxon>Betaproteobacteria</taxon>
        <taxon>Burkholderiales</taxon>
        <taxon>Sphaerotilaceae</taxon>
        <taxon>Roseateles</taxon>
    </lineage>
</organism>
<accession>A0A246JL80</accession>
<sequence length="172" mass="17601">MPIPFAKSVRPDRAAEHPRRPAMSRAVASRAVALGILLAAAGVPAFAADLEVEISGLTPVQAAAPAGQVMVAAFSSASSWLKQPVATGKAALADARGGVVTVRLTGLPAGPVAITVFQDMNGNGKLDSNMIGMPIEPFAFSRQAQGNFGPPSFEQAVLEAGVTRHAIRLPAP</sequence>
<feature type="region of interest" description="Disordered" evidence="1">
    <location>
        <begin position="1"/>
        <end position="22"/>
    </location>
</feature>
<feature type="compositionally biased region" description="Basic and acidic residues" evidence="1">
    <location>
        <begin position="9"/>
        <end position="19"/>
    </location>
</feature>
<proteinExistence type="predicted"/>
<reference evidence="2 3" key="1">
    <citation type="journal article" date="2008" name="Int. J. Syst. Evol. Microbiol.">
        <title>Description of Roseateles aquatilis sp. nov. and Roseateles terrae sp. nov., in the class Betaproteobacteria, and emended description of the genus Roseateles.</title>
        <authorList>
            <person name="Gomila M."/>
            <person name="Bowien B."/>
            <person name="Falsen E."/>
            <person name="Moore E.R."/>
            <person name="Lalucat J."/>
        </authorList>
    </citation>
    <scope>NUCLEOTIDE SEQUENCE [LARGE SCALE GENOMIC DNA]</scope>
    <source>
        <strain evidence="2 3">CCUG 48205</strain>
    </source>
</reference>
<keyword evidence="3" id="KW-1185">Reference proteome</keyword>
<name>A0A246JL80_9BURK</name>
<evidence type="ECO:0000313" key="3">
    <source>
        <dbReference type="Proteomes" id="UP000197468"/>
    </source>
</evidence>
<protein>
    <recommendedName>
        <fullName evidence="4">DUF2141 domain-containing protein</fullName>
    </recommendedName>
</protein>
<dbReference type="InterPro" id="IPR018673">
    <property type="entry name" value="DUF2141"/>
</dbReference>
<dbReference type="Proteomes" id="UP000197468">
    <property type="component" value="Unassembled WGS sequence"/>
</dbReference>
<dbReference type="EMBL" id="NIOF01000001">
    <property type="protein sequence ID" value="OWQ92959.1"/>
    <property type="molecule type" value="Genomic_DNA"/>
</dbReference>
<dbReference type="RefSeq" id="WP_088382107.1">
    <property type="nucleotide sequence ID" value="NZ_NIOF01000001.1"/>
</dbReference>
<evidence type="ECO:0000256" key="1">
    <source>
        <dbReference type="SAM" id="MobiDB-lite"/>
    </source>
</evidence>
<gene>
    <name evidence="2" type="ORF">CDN99_00135</name>
</gene>